<dbReference type="STRING" id="33114.A0A2G2WP71"/>
<keyword evidence="5" id="KW-1015">Disulfide bond</keyword>
<evidence type="ECO:0000256" key="3">
    <source>
        <dbReference type="ARBA" id="ARBA00022729"/>
    </source>
</evidence>
<evidence type="ECO:0000313" key="13">
    <source>
        <dbReference type="Proteomes" id="UP000224567"/>
    </source>
</evidence>
<keyword evidence="3 10" id="KW-0732">Signal</keyword>
<evidence type="ECO:0000256" key="10">
    <source>
        <dbReference type="SAM" id="SignalP"/>
    </source>
</evidence>
<dbReference type="OrthoDB" id="1933543at2759"/>
<name>A0A2G2WP71_CAPBA</name>
<dbReference type="PANTHER" id="PTHR33021:SF234">
    <property type="entry name" value="EARLY NODULIN-LIKE PROTEIN 7"/>
    <property type="match status" value="1"/>
</dbReference>
<dbReference type="InterPro" id="IPR039391">
    <property type="entry name" value="Phytocyanin-like"/>
</dbReference>
<comment type="caution">
    <text evidence="12">The sequence shown here is derived from an EMBL/GenBank/DDBJ whole genome shotgun (WGS) entry which is preliminary data.</text>
</comment>
<keyword evidence="7" id="KW-0449">Lipoprotein</keyword>
<feature type="chain" id="PRO_5013881795" description="Phytocyanin domain-containing protein" evidence="10">
    <location>
        <begin position="28"/>
        <end position="184"/>
    </location>
</feature>
<dbReference type="GO" id="GO:0009055">
    <property type="term" value="F:electron transfer activity"/>
    <property type="evidence" value="ECO:0007669"/>
    <property type="project" value="InterPro"/>
</dbReference>
<keyword evidence="4 9" id="KW-0472">Membrane</keyword>
<feature type="domain" description="Phytocyanin" evidence="11">
    <location>
        <begin position="28"/>
        <end position="130"/>
    </location>
</feature>
<sequence>MVSTFSYTSLCFIVVTIVSFVVAAASAEEFKVGDAVGWREPSANETDLYNHWASNKKFHVGDKLRFEYRNDSVIKVHKWEFYHCNRTHPVSAAKDGNRTFNLNRVGPVYFTSGDPEHCKKGQRLSIEVLPLHPISQSPPQPPPISVAPSPAPLYYSAAVASSVPAAVILAVVVSVIVAVAAASA</sequence>
<keyword evidence="6" id="KW-0325">Glycoprotein</keyword>
<organism evidence="12 13">
    <name type="scientific">Capsicum baccatum</name>
    <name type="common">Peruvian pepper</name>
    <dbReference type="NCBI Taxonomy" id="33114"/>
    <lineage>
        <taxon>Eukaryota</taxon>
        <taxon>Viridiplantae</taxon>
        <taxon>Streptophyta</taxon>
        <taxon>Embryophyta</taxon>
        <taxon>Tracheophyta</taxon>
        <taxon>Spermatophyta</taxon>
        <taxon>Magnoliopsida</taxon>
        <taxon>eudicotyledons</taxon>
        <taxon>Gunneridae</taxon>
        <taxon>Pentapetalae</taxon>
        <taxon>asterids</taxon>
        <taxon>lamiids</taxon>
        <taxon>Solanales</taxon>
        <taxon>Solanaceae</taxon>
        <taxon>Solanoideae</taxon>
        <taxon>Capsiceae</taxon>
        <taxon>Capsicum</taxon>
    </lineage>
</organism>
<dbReference type="EMBL" id="MLFT02000005">
    <property type="protein sequence ID" value="PHT47037.1"/>
    <property type="molecule type" value="Genomic_DNA"/>
</dbReference>
<evidence type="ECO:0000259" key="11">
    <source>
        <dbReference type="PROSITE" id="PS51485"/>
    </source>
</evidence>
<dbReference type="Gene3D" id="2.60.40.420">
    <property type="entry name" value="Cupredoxins - blue copper proteins"/>
    <property type="match status" value="1"/>
</dbReference>
<comment type="similarity">
    <text evidence="8">Belongs to the early nodulin-like (ENODL) family.</text>
</comment>
<dbReference type="AlphaFoldDB" id="A0A2G2WP71"/>
<reference evidence="12 13" key="1">
    <citation type="journal article" date="2017" name="Genome Biol.">
        <title>New reference genome sequences of hot pepper reveal the massive evolution of plant disease-resistance genes by retroduplication.</title>
        <authorList>
            <person name="Kim S."/>
            <person name="Park J."/>
            <person name="Yeom S.I."/>
            <person name="Kim Y.M."/>
            <person name="Seo E."/>
            <person name="Kim K.T."/>
            <person name="Kim M.S."/>
            <person name="Lee J.M."/>
            <person name="Cheong K."/>
            <person name="Shin H.S."/>
            <person name="Kim S.B."/>
            <person name="Han K."/>
            <person name="Lee J."/>
            <person name="Park M."/>
            <person name="Lee H.A."/>
            <person name="Lee H.Y."/>
            <person name="Lee Y."/>
            <person name="Oh S."/>
            <person name="Lee J.H."/>
            <person name="Choi E."/>
            <person name="Choi E."/>
            <person name="Lee S.E."/>
            <person name="Jeon J."/>
            <person name="Kim H."/>
            <person name="Choi G."/>
            <person name="Song H."/>
            <person name="Lee J."/>
            <person name="Lee S.C."/>
            <person name="Kwon J.K."/>
            <person name="Lee H.Y."/>
            <person name="Koo N."/>
            <person name="Hong Y."/>
            <person name="Kim R.W."/>
            <person name="Kang W.H."/>
            <person name="Huh J.H."/>
            <person name="Kang B.C."/>
            <person name="Yang T.J."/>
            <person name="Lee Y.H."/>
            <person name="Bennetzen J.L."/>
            <person name="Choi D."/>
        </authorList>
    </citation>
    <scope>NUCLEOTIDE SEQUENCE [LARGE SCALE GENOMIC DNA]</scope>
    <source>
        <strain evidence="13">cv. PBC81</strain>
    </source>
</reference>
<dbReference type="GO" id="GO:0005886">
    <property type="term" value="C:plasma membrane"/>
    <property type="evidence" value="ECO:0007669"/>
    <property type="project" value="UniProtKB-SubCell"/>
</dbReference>
<keyword evidence="9" id="KW-1133">Transmembrane helix</keyword>
<keyword evidence="13" id="KW-1185">Reference proteome</keyword>
<dbReference type="PANTHER" id="PTHR33021">
    <property type="entry name" value="BLUE COPPER PROTEIN"/>
    <property type="match status" value="1"/>
</dbReference>
<feature type="transmembrane region" description="Helical" evidence="9">
    <location>
        <begin position="153"/>
        <end position="182"/>
    </location>
</feature>
<evidence type="ECO:0000256" key="1">
    <source>
        <dbReference type="ARBA" id="ARBA00004609"/>
    </source>
</evidence>
<keyword evidence="9" id="KW-0812">Transmembrane</keyword>
<evidence type="ECO:0000313" key="12">
    <source>
        <dbReference type="EMBL" id="PHT47037.1"/>
    </source>
</evidence>
<evidence type="ECO:0000256" key="5">
    <source>
        <dbReference type="ARBA" id="ARBA00023157"/>
    </source>
</evidence>
<dbReference type="InterPro" id="IPR008972">
    <property type="entry name" value="Cupredoxin"/>
</dbReference>
<feature type="signal peptide" evidence="10">
    <location>
        <begin position="1"/>
        <end position="27"/>
    </location>
</feature>
<dbReference type="Proteomes" id="UP000224567">
    <property type="component" value="Unassembled WGS sequence"/>
</dbReference>
<comment type="subcellular location">
    <subcellularLocation>
        <location evidence="1">Cell membrane</location>
        <topology evidence="1">Lipid-anchor</topology>
        <topology evidence="1">GPI-anchor</topology>
    </subcellularLocation>
</comment>
<gene>
    <name evidence="12" type="ORF">CQW23_11245</name>
</gene>
<evidence type="ECO:0000256" key="9">
    <source>
        <dbReference type="SAM" id="Phobius"/>
    </source>
</evidence>
<evidence type="ECO:0000256" key="7">
    <source>
        <dbReference type="ARBA" id="ARBA00023288"/>
    </source>
</evidence>
<reference evidence="13" key="2">
    <citation type="journal article" date="2017" name="J. Anim. Genet.">
        <title>Multiple reference genome sequences of hot pepper reveal the massive evolution of plant disease resistance genes by retroduplication.</title>
        <authorList>
            <person name="Kim S."/>
            <person name="Park J."/>
            <person name="Yeom S.-I."/>
            <person name="Kim Y.-M."/>
            <person name="Seo E."/>
            <person name="Kim K.-T."/>
            <person name="Kim M.-S."/>
            <person name="Lee J.M."/>
            <person name="Cheong K."/>
            <person name="Shin H.-S."/>
            <person name="Kim S.-B."/>
            <person name="Han K."/>
            <person name="Lee J."/>
            <person name="Park M."/>
            <person name="Lee H.-A."/>
            <person name="Lee H.-Y."/>
            <person name="Lee Y."/>
            <person name="Oh S."/>
            <person name="Lee J.H."/>
            <person name="Choi E."/>
            <person name="Choi E."/>
            <person name="Lee S.E."/>
            <person name="Jeon J."/>
            <person name="Kim H."/>
            <person name="Choi G."/>
            <person name="Song H."/>
            <person name="Lee J."/>
            <person name="Lee S.-C."/>
            <person name="Kwon J.-K."/>
            <person name="Lee H.-Y."/>
            <person name="Koo N."/>
            <person name="Hong Y."/>
            <person name="Kim R.W."/>
            <person name="Kang W.-H."/>
            <person name="Huh J.H."/>
            <person name="Kang B.-C."/>
            <person name="Yang T.-J."/>
            <person name="Lee Y.-H."/>
            <person name="Bennetzen J.L."/>
            <person name="Choi D."/>
        </authorList>
    </citation>
    <scope>NUCLEOTIDE SEQUENCE [LARGE SCALE GENOMIC DNA]</scope>
    <source>
        <strain evidence="13">cv. PBC81</strain>
    </source>
</reference>
<proteinExistence type="inferred from homology"/>
<accession>A0A2G2WP71</accession>
<keyword evidence="2" id="KW-0336">GPI-anchor</keyword>
<evidence type="ECO:0000256" key="4">
    <source>
        <dbReference type="ARBA" id="ARBA00023136"/>
    </source>
</evidence>
<dbReference type="PROSITE" id="PS51485">
    <property type="entry name" value="PHYTOCYANIN"/>
    <property type="match status" value="1"/>
</dbReference>
<dbReference type="SUPFAM" id="SSF49503">
    <property type="entry name" value="Cupredoxins"/>
    <property type="match status" value="1"/>
</dbReference>
<dbReference type="Pfam" id="PF02298">
    <property type="entry name" value="Cu_bind_like"/>
    <property type="match status" value="1"/>
</dbReference>
<evidence type="ECO:0000256" key="8">
    <source>
        <dbReference type="ARBA" id="ARBA00035011"/>
    </source>
</evidence>
<protein>
    <recommendedName>
        <fullName evidence="11">Phytocyanin domain-containing protein</fullName>
    </recommendedName>
</protein>
<dbReference type="InterPro" id="IPR003245">
    <property type="entry name" value="Phytocyanin_dom"/>
</dbReference>
<evidence type="ECO:0000256" key="6">
    <source>
        <dbReference type="ARBA" id="ARBA00023180"/>
    </source>
</evidence>
<dbReference type="GO" id="GO:0098552">
    <property type="term" value="C:side of membrane"/>
    <property type="evidence" value="ECO:0007669"/>
    <property type="project" value="UniProtKB-KW"/>
</dbReference>
<dbReference type="FunFam" id="2.60.40.420:FF:000010">
    <property type="entry name" value="Early nodulin-like protein 1"/>
    <property type="match status" value="1"/>
</dbReference>
<evidence type="ECO:0000256" key="2">
    <source>
        <dbReference type="ARBA" id="ARBA00022622"/>
    </source>
</evidence>